<dbReference type="InterPro" id="IPR027417">
    <property type="entry name" value="P-loop_NTPase"/>
</dbReference>
<accession>A0A917S522</accession>
<evidence type="ECO:0000313" key="2">
    <source>
        <dbReference type="EMBL" id="GGL54011.1"/>
    </source>
</evidence>
<dbReference type="RefSeq" id="WP_188894116.1">
    <property type="nucleotide sequence ID" value="NZ_BMMZ01000002.1"/>
</dbReference>
<dbReference type="Gene3D" id="3.40.50.300">
    <property type="entry name" value="P-loop containing nucleotide triphosphate hydrolases"/>
    <property type="match status" value="1"/>
</dbReference>
<comment type="caution">
    <text evidence="2">The sequence shown here is derived from an EMBL/GenBank/DDBJ whole genome shotgun (WGS) entry which is preliminary data.</text>
</comment>
<evidence type="ECO:0000256" key="1">
    <source>
        <dbReference type="SAM" id="Coils"/>
    </source>
</evidence>
<evidence type="ECO:0008006" key="4">
    <source>
        <dbReference type="Google" id="ProtNLM"/>
    </source>
</evidence>
<keyword evidence="3" id="KW-1185">Reference proteome</keyword>
<name>A0A917S522_9ACTN</name>
<evidence type="ECO:0000313" key="3">
    <source>
        <dbReference type="Proteomes" id="UP000613840"/>
    </source>
</evidence>
<reference evidence="2" key="2">
    <citation type="submission" date="2020-09" db="EMBL/GenBank/DDBJ databases">
        <authorList>
            <person name="Sun Q."/>
            <person name="Zhou Y."/>
        </authorList>
    </citation>
    <scope>NUCLEOTIDE SEQUENCE</scope>
    <source>
        <strain evidence="2">CGMCC 4.7306</strain>
    </source>
</reference>
<reference evidence="2" key="1">
    <citation type="journal article" date="2014" name="Int. J. Syst. Evol. Microbiol.">
        <title>Complete genome sequence of Corynebacterium casei LMG S-19264T (=DSM 44701T), isolated from a smear-ripened cheese.</title>
        <authorList>
            <consortium name="US DOE Joint Genome Institute (JGI-PGF)"/>
            <person name="Walter F."/>
            <person name="Albersmeier A."/>
            <person name="Kalinowski J."/>
            <person name="Ruckert C."/>
        </authorList>
    </citation>
    <scope>NUCLEOTIDE SEQUENCE</scope>
    <source>
        <strain evidence="2">CGMCC 4.7306</strain>
    </source>
</reference>
<keyword evidence="1" id="KW-0175">Coiled coil</keyword>
<dbReference type="Proteomes" id="UP000613840">
    <property type="component" value="Unassembled WGS sequence"/>
</dbReference>
<gene>
    <name evidence="2" type="ORF">GCM10011575_10520</name>
</gene>
<protein>
    <recommendedName>
        <fullName evidence="4">Sulfotransferase family protein</fullName>
    </recommendedName>
</protein>
<feature type="coiled-coil region" evidence="1">
    <location>
        <begin position="374"/>
        <end position="401"/>
    </location>
</feature>
<dbReference type="SUPFAM" id="SSF52540">
    <property type="entry name" value="P-loop containing nucleoside triphosphate hydrolases"/>
    <property type="match status" value="1"/>
</dbReference>
<proteinExistence type="predicted"/>
<organism evidence="2 3">
    <name type="scientific">Microlunatus endophyticus</name>
    <dbReference type="NCBI Taxonomy" id="1716077"/>
    <lineage>
        <taxon>Bacteria</taxon>
        <taxon>Bacillati</taxon>
        <taxon>Actinomycetota</taxon>
        <taxon>Actinomycetes</taxon>
        <taxon>Propionibacteriales</taxon>
        <taxon>Propionibacteriaceae</taxon>
        <taxon>Microlunatus</taxon>
    </lineage>
</organism>
<dbReference type="AlphaFoldDB" id="A0A917S522"/>
<sequence length="432" mass="48973">MKSGPTGLPAMVLHIGPHKTGTTTLQAGLGQNRASLREQGVVYPGRQNHELNAATAVSSRTVEPGQSVETSTAAWFEMLDEIRSSGARLGVLSSEFYSETPQERIEWLLERLGSDVQVVITLRPLASILPSQWQQYIQNRLVYPWDEWLQAILSEPRSGKITPTFWLRHRHDLLVRRWVEVAGRERVTVIAVDERDPEFVVRSFEELLDVVPGTLTPRDLRSNRSLALEEVELVRRFNQLYRSAGYTGTDYTTLIRYGAIRRLQEQPVAAGSHSIRLPGWAAQRAGEIARMMVTDIIDSGVKIMGPIRDLDRSARTPADNDPAVDNPTIDSVSADLAARLTVGLVETMGRYTPTRPPDPERAPVLTAIDRRNREQRAAERRRRTESEIEALRHKIDSVRRQIANQPLVAEATRRDLFSELRRRALRRLRPRR</sequence>
<dbReference type="EMBL" id="BMMZ01000002">
    <property type="protein sequence ID" value="GGL54011.1"/>
    <property type="molecule type" value="Genomic_DNA"/>
</dbReference>